<dbReference type="InterPro" id="IPR001548">
    <property type="entry name" value="Peptidase_M2"/>
</dbReference>
<keyword evidence="9" id="KW-1185">Reference proteome</keyword>
<gene>
    <name evidence="8" type="primary">ACE_2</name>
    <name evidence="8" type="ORF">E2C01_079147</name>
</gene>
<feature type="glycosylation site" description="N-linked (GlcNAc...) asparagine" evidence="5">
    <location>
        <position position="73"/>
    </location>
</feature>
<protein>
    <submittedName>
        <fullName evidence="8">Angiotensin-converting enzyme</fullName>
    </submittedName>
</protein>
<keyword evidence="3" id="KW-1015">Disulfide bond</keyword>
<comment type="caution">
    <text evidence="6">Lacks conserved residue(s) required for the propagation of feature annotation.</text>
</comment>
<evidence type="ECO:0000256" key="7">
    <source>
        <dbReference type="SAM" id="MobiDB-lite"/>
    </source>
</evidence>
<accession>A0A5B7IQP6</accession>
<evidence type="ECO:0000313" key="9">
    <source>
        <dbReference type="Proteomes" id="UP000324222"/>
    </source>
</evidence>
<dbReference type="SMR" id="A0A5B7IQP6"/>
<evidence type="ECO:0000256" key="1">
    <source>
        <dbReference type="ARBA" id="ARBA00008139"/>
    </source>
</evidence>
<evidence type="ECO:0000256" key="5">
    <source>
        <dbReference type="PIRSR" id="PIRSR601548-10"/>
    </source>
</evidence>
<dbReference type="GO" id="GO:0006508">
    <property type="term" value="P:proteolysis"/>
    <property type="evidence" value="ECO:0007669"/>
    <property type="project" value="InterPro"/>
</dbReference>
<evidence type="ECO:0000256" key="6">
    <source>
        <dbReference type="PROSITE-ProRule" id="PRU01355"/>
    </source>
</evidence>
<keyword evidence="4 5" id="KW-0325">Glycoprotein</keyword>
<dbReference type="Pfam" id="PF01401">
    <property type="entry name" value="Peptidase_M2"/>
    <property type="match status" value="1"/>
</dbReference>
<dbReference type="EMBL" id="VSRR010065397">
    <property type="protein sequence ID" value="MPC84409.1"/>
    <property type="molecule type" value="Genomic_DNA"/>
</dbReference>
<evidence type="ECO:0000256" key="4">
    <source>
        <dbReference type="ARBA" id="ARBA00023180"/>
    </source>
</evidence>
<sequence>MAPLLHLFPSQMINTSHPSKSPPKKSSSYKHLPHIPGTNTNENEAVSFLRQYDVEASVMCNRFMEASWDFNTNVTDFNRRKMVRG</sequence>
<organism evidence="8 9">
    <name type="scientific">Portunus trituberculatus</name>
    <name type="common">Swimming crab</name>
    <name type="synonym">Neptunus trituberculatus</name>
    <dbReference type="NCBI Taxonomy" id="210409"/>
    <lineage>
        <taxon>Eukaryota</taxon>
        <taxon>Metazoa</taxon>
        <taxon>Ecdysozoa</taxon>
        <taxon>Arthropoda</taxon>
        <taxon>Crustacea</taxon>
        <taxon>Multicrustacea</taxon>
        <taxon>Malacostraca</taxon>
        <taxon>Eumalacostraca</taxon>
        <taxon>Eucarida</taxon>
        <taxon>Decapoda</taxon>
        <taxon>Pleocyemata</taxon>
        <taxon>Brachyura</taxon>
        <taxon>Eubrachyura</taxon>
        <taxon>Portunoidea</taxon>
        <taxon>Portunidae</taxon>
        <taxon>Portuninae</taxon>
        <taxon>Portunus</taxon>
    </lineage>
</organism>
<dbReference type="AlphaFoldDB" id="A0A5B7IQP6"/>
<dbReference type="GO" id="GO:0008237">
    <property type="term" value="F:metallopeptidase activity"/>
    <property type="evidence" value="ECO:0007669"/>
    <property type="project" value="InterPro"/>
</dbReference>
<proteinExistence type="inferred from homology"/>
<dbReference type="GO" id="GO:0016020">
    <property type="term" value="C:membrane"/>
    <property type="evidence" value="ECO:0007669"/>
    <property type="project" value="InterPro"/>
</dbReference>
<comment type="caution">
    <text evidence="8">The sequence shown here is derived from an EMBL/GenBank/DDBJ whole genome shotgun (WGS) entry which is preliminary data.</text>
</comment>
<comment type="similarity">
    <text evidence="1 6">Belongs to the peptidase M2 family.</text>
</comment>
<feature type="compositionally biased region" description="Low complexity" evidence="7">
    <location>
        <begin position="16"/>
        <end position="26"/>
    </location>
</feature>
<dbReference type="OrthoDB" id="10029630at2759"/>
<keyword evidence="2" id="KW-0732">Signal</keyword>
<evidence type="ECO:0000256" key="2">
    <source>
        <dbReference type="ARBA" id="ARBA00022729"/>
    </source>
</evidence>
<dbReference type="Proteomes" id="UP000324222">
    <property type="component" value="Unassembled WGS sequence"/>
</dbReference>
<evidence type="ECO:0000256" key="3">
    <source>
        <dbReference type="ARBA" id="ARBA00023157"/>
    </source>
</evidence>
<feature type="region of interest" description="Disordered" evidence="7">
    <location>
        <begin position="1"/>
        <end position="42"/>
    </location>
</feature>
<dbReference type="PROSITE" id="PS52011">
    <property type="entry name" value="PEPTIDASE_M2"/>
    <property type="match status" value="1"/>
</dbReference>
<dbReference type="GO" id="GO:0008241">
    <property type="term" value="F:peptidyl-dipeptidase activity"/>
    <property type="evidence" value="ECO:0007669"/>
    <property type="project" value="InterPro"/>
</dbReference>
<name>A0A5B7IQP6_PORTR</name>
<evidence type="ECO:0000313" key="8">
    <source>
        <dbReference type="EMBL" id="MPC84409.1"/>
    </source>
</evidence>
<dbReference type="SUPFAM" id="SSF55486">
    <property type="entry name" value="Metalloproteases ('zincins'), catalytic domain"/>
    <property type="match status" value="1"/>
</dbReference>
<reference evidence="8 9" key="1">
    <citation type="submission" date="2019-05" db="EMBL/GenBank/DDBJ databases">
        <title>Another draft genome of Portunus trituberculatus and its Hox gene families provides insights of decapod evolution.</title>
        <authorList>
            <person name="Jeong J.-H."/>
            <person name="Song I."/>
            <person name="Kim S."/>
            <person name="Choi T."/>
            <person name="Kim D."/>
            <person name="Ryu S."/>
            <person name="Kim W."/>
        </authorList>
    </citation>
    <scope>NUCLEOTIDE SEQUENCE [LARGE SCALE GENOMIC DNA]</scope>
    <source>
        <tissue evidence="8">Muscle</tissue>
    </source>
</reference>